<comment type="caution">
    <text evidence="4">The sequence shown here is derived from an EMBL/GenBank/DDBJ whole genome shotgun (WGS) entry which is preliminary data.</text>
</comment>
<protein>
    <recommendedName>
        <fullName evidence="6">Ran guanine nucleotide release factor</fullName>
    </recommendedName>
</protein>
<dbReference type="EMBL" id="SJOL01008635">
    <property type="protein sequence ID" value="TGZ59974.1"/>
    <property type="molecule type" value="Genomic_DNA"/>
</dbReference>
<dbReference type="InterPro" id="IPR007681">
    <property type="entry name" value="Mog1"/>
</dbReference>
<proteinExistence type="inferred from homology"/>
<reference evidence="4 5" key="1">
    <citation type="journal article" date="2019" name="BMC Genomics">
        <title>New insights from Opisthorchis felineus genome: update on genomics of the epidemiologically important liver flukes.</title>
        <authorList>
            <person name="Ershov N.I."/>
            <person name="Mordvinov V.A."/>
            <person name="Prokhortchouk E.B."/>
            <person name="Pakharukova M.Y."/>
            <person name="Gunbin K.V."/>
            <person name="Ustyantsev K."/>
            <person name="Genaev M.A."/>
            <person name="Blinov A.G."/>
            <person name="Mazur A."/>
            <person name="Boulygina E."/>
            <person name="Tsygankova S."/>
            <person name="Khrameeva E."/>
            <person name="Chekanov N."/>
            <person name="Fan G."/>
            <person name="Xiao A."/>
            <person name="Zhang H."/>
            <person name="Xu X."/>
            <person name="Yang H."/>
            <person name="Solovyev V."/>
            <person name="Lee S.M."/>
            <person name="Liu X."/>
            <person name="Afonnikov D.A."/>
            <person name="Skryabin K.G."/>
        </authorList>
    </citation>
    <scope>NUCLEOTIDE SEQUENCE [LARGE SCALE GENOMIC DNA]</scope>
    <source>
        <strain evidence="4">AK-0245</strain>
        <tissue evidence="4">Whole organism</tissue>
    </source>
</reference>
<dbReference type="OrthoDB" id="10255285at2759"/>
<evidence type="ECO:0000256" key="3">
    <source>
        <dbReference type="ARBA" id="ARBA00022927"/>
    </source>
</evidence>
<dbReference type="AlphaFoldDB" id="A0A4V3SDA6"/>
<dbReference type="GO" id="GO:0005085">
    <property type="term" value="F:guanyl-nucleotide exchange factor activity"/>
    <property type="evidence" value="ECO:0007669"/>
    <property type="project" value="TreeGrafter"/>
</dbReference>
<dbReference type="PANTHER" id="PTHR15837">
    <property type="entry name" value="RAN GUANINE NUCLEOTIDE RELEASE FACTOR"/>
    <property type="match status" value="1"/>
</dbReference>
<evidence type="ECO:0008006" key="6">
    <source>
        <dbReference type="Google" id="ProtNLM"/>
    </source>
</evidence>
<sequence>MRLDVLPVEMIHRRQPQWLLDVATFGESSWKTCGEESAADYAFGSLPWPICLQTFSHQLKCIQTICLTITLSHSEMQDRCLFDGAFTLVLPSYAIDASPVPRNPHLFQRRFHSLSNSSKISTSGRTYCYFTPSPDFAMHTRSEAVWSFLVLGVIRKSDLRQIPDNQEVFVHPSTNQSVVVDILEQIDTEDPKEAARLHFQEVGHTNDASEVVTETVEELSPPYRDPHCTSMVYLTGLQKVAKFNETVEHLVRIYQALYRYSHDSADVLVSVNNPLEDDYPRCALNGTASGDSVPSAPWDEQLIRTIACSLQLRSRAIFSL</sequence>
<dbReference type="GO" id="GO:0005634">
    <property type="term" value="C:nucleus"/>
    <property type="evidence" value="ECO:0007669"/>
    <property type="project" value="TreeGrafter"/>
</dbReference>
<keyword evidence="3" id="KW-0653">Protein transport</keyword>
<dbReference type="Pfam" id="PF04603">
    <property type="entry name" value="Mog1"/>
    <property type="match status" value="1"/>
</dbReference>
<evidence type="ECO:0000313" key="4">
    <source>
        <dbReference type="EMBL" id="TGZ59974.1"/>
    </source>
</evidence>
<name>A0A4V3SDA6_OPIFE</name>
<evidence type="ECO:0000256" key="2">
    <source>
        <dbReference type="ARBA" id="ARBA00022448"/>
    </source>
</evidence>
<keyword evidence="2" id="KW-0813">Transport</keyword>
<keyword evidence="5" id="KW-1185">Reference proteome</keyword>
<organism evidence="4 5">
    <name type="scientific">Opisthorchis felineus</name>
    <dbReference type="NCBI Taxonomy" id="147828"/>
    <lineage>
        <taxon>Eukaryota</taxon>
        <taxon>Metazoa</taxon>
        <taxon>Spiralia</taxon>
        <taxon>Lophotrochozoa</taxon>
        <taxon>Platyhelminthes</taxon>
        <taxon>Trematoda</taxon>
        <taxon>Digenea</taxon>
        <taxon>Opisthorchiida</taxon>
        <taxon>Opisthorchiata</taxon>
        <taxon>Opisthorchiidae</taxon>
        <taxon>Opisthorchis</taxon>
    </lineage>
</organism>
<dbReference type="PANTHER" id="PTHR15837:SF0">
    <property type="entry name" value="RAN GUANINE NUCLEOTIDE RELEASE FACTOR"/>
    <property type="match status" value="1"/>
</dbReference>
<comment type="similarity">
    <text evidence="1">Belongs to the MOG1 family.</text>
</comment>
<evidence type="ECO:0000256" key="1">
    <source>
        <dbReference type="ARBA" id="ARBA00010307"/>
    </source>
</evidence>
<dbReference type="GO" id="GO:0006606">
    <property type="term" value="P:protein import into nucleus"/>
    <property type="evidence" value="ECO:0007669"/>
    <property type="project" value="TreeGrafter"/>
</dbReference>
<dbReference type="Gene3D" id="3.40.1000.10">
    <property type="entry name" value="Mog1/PsbP, alpha/beta/alpha sandwich"/>
    <property type="match status" value="1"/>
</dbReference>
<dbReference type="SUPFAM" id="SSF55724">
    <property type="entry name" value="Mog1p/PsbP-like"/>
    <property type="match status" value="1"/>
</dbReference>
<accession>A0A4V3SDA6</accession>
<dbReference type="InterPro" id="IPR016123">
    <property type="entry name" value="Mog1/PsbP_a/b/a-sand"/>
</dbReference>
<dbReference type="Proteomes" id="UP000308267">
    <property type="component" value="Unassembled WGS sequence"/>
</dbReference>
<dbReference type="STRING" id="147828.A0A4V3SDA6"/>
<dbReference type="GO" id="GO:0031267">
    <property type="term" value="F:small GTPase binding"/>
    <property type="evidence" value="ECO:0007669"/>
    <property type="project" value="TreeGrafter"/>
</dbReference>
<evidence type="ECO:0000313" key="5">
    <source>
        <dbReference type="Proteomes" id="UP000308267"/>
    </source>
</evidence>
<gene>
    <name evidence="4" type="ORF">CRM22_008772</name>
</gene>